<feature type="region of interest" description="Disordered" evidence="1">
    <location>
        <begin position="1"/>
        <end position="25"/>
    </location>
</feature>
<gene>
    <name evidence="2" type="ORF">UMAG_12207</name>
</gene>
<dbReference type="eggNOG" id="ENOG502RBIG">
    <property type="taxonomic scope" value="Eukaryota"/>
</dbReference>
<dbReference type="GeneID" id="23567960"/>
<protein>
    <submittedName>
        <fullName evidence="2">Uncharacterized protein</fullName>
    </submittedName>
</protein>
<evidence type="ECO:0000256" key="1">
    <source>
        <dbReference type="SAM" id="MobiDB-lite"/>
    </source>
</evidence>
<reference evidence="2 3" key="1">
    <citation type="journal article" date="2006" name="Nature">
        <title>Insights from the genome of the biotrophic fungal plant pathogen Ustilago maydis.</title>
        <authorList>
            <person name="Kamper J."/>
            <person name="Kahmann R."/>
            <person name="Bolker M."/>
            <person name="Ma L.J."/>
            <person name="Brefort T."/>
            <person name="Saville B.J."/>
            <person name="Banuett F."/>
            <person name="Kronstad J.W."/>
            <person name="Gold S.E."/>
            <person name="Muller O."/>
            <person name="Perlin M.H."/>
            <person name="Wosten H.A."/>
            <person name="de Vries R."/>
            <person name="Ruiz-Herrera J."/>
            <person name="Reynaga-Pena C.G."/>
            <person name="Snetselaar K."/>
            <person name="McCann M."/>
            <person name="Perez-Martin J."/>
            <person name="Feldbrugge M."/>
            <person name="Basse C.W."/>
            <person name="Steinberg G."/>
            <person name="Ibeas J.I."/>
            <person name="Holloman W."/>
            <person name="Guzman P."/>
            <person name="Farman M."/>
            <person name="Stajich J.E."/>
            <person name="Sentandreu R."/>
            <person name="Gonzalez-Prieto J.M."/>
            <person name="Kennell J.C."/>
            <person name="Molina L."/>
            <person name="Schirawski J."/>
            <person name="Mendoza-Mendoza A."/>
            <person name="Greilinger D."/>
            <person name="Munch K."/>
            <person name="Rossel N."/>
            <person name="Scherer M."/>
            <person name="Vranes M."/>
            <person name="Ladendorf O."/>
            <person name="Vincon V."/>
            <person name="Fuchs U."/>
            <person name="Sandrock B."/>
            <person name="Meng S."/>
            <person name="Ho E.C."/>
            <person name="Cahill M.J."/>
            <person name="Boyce K.J."/>
            <person name="Klose J."/>
            <person name="Klosterman S.J."/>
            <person name="Deelstra H.J."/>
            <person name="Ortiz-Castellanos L."/>
            <person name="Li W."/>
            <person name="Sanchez-Alonso P."/>
            <person name="Schreier P.H."/>
            <person name="Hauser-Hahn I."/>
            <person name="Vaupel M."/>
            <person name="Koopmann E."/>
            <person name="Friedrich G."/>
            <person name="Voss H."/>
            <person name="Schluter T."/>
            <person name="Margolis J."/>
            <person name="Platt D."/>
            <person name="Swimmer C."/>
            <person name="Gnirke A."/>
            <person name="Chen F."/>
            <person name="Vysotskaia V."/>
            <person name="Mannhaupt G."/>
            <person name="Guldener U."/>
            <person name="Munsterkotter M."/>
            <person name="Haase D."/>
            <person name="Oesterheld M."/>
            <person name="Mewes H.W."/>
            <person name="Mauceli E.W."/>
            <person name="DeCaprio D."/>
            <person name="Wade C.M."/>
            <person name="Butler J."/>
            <person name="Young S."/>
            <person name="Jaffe D.B."/>
            <person name="Calvo S."/>
            <person name="Nusbaum C."/>
            <person name="Galagan J."/>
            <person name="Birren B.W."/>
        </authorList>
    </citation>
    <scope>NUCLEOTIDE SEQUENCE [LARGE SCALE GENOMIC DNA]</scope>
    <source>
        <strain evidence="3">DSM 14603 / FGSC 9021 / UM521</strain>
    </source>
</reference>
<dbReference type="InParanoid" id="A0A0D1DYF1"/>
<dbReference type="Proteomes" id="UP000000561">
    <property type="component" value="Chromosome 7"/>
</dbReference>
<organism evidence="2 3">
    <name type="scientific">Mycosarcoma maydis</name>
    <name type="common">Corn smut fungus</name>
    <name type="synonym">Ustilago maydis</name>
    <dbReference type="NCBI Taxonomy" id="5270"/>
    <lineage>
        <taxon>Eukaryota</taxon>
        <taxon>Fungi</taxon>
        <taxon>Dikarya</taxon>
        <taxon>Basidiomycota</taxon>
        <taxon>Ustilaginomycotina</taxon>
        <taxon>Ustilaginomycetes</taxon>
        <taxon>Ustilaginales</taxon>
        <taxon>Ustilaginaceae</taxon>
        <taxon>Mycosarcoma</taxon>
    </lineage>
</organism>
<dbReference type="EMBL" id="CM003146">
    <property type="protein sequence ID" value="KIS69099.1"/>
    <property type="molecule type" value="Genomic_DNA"/>
</dbReference>
<evidence type="ECO:0000313" key="3">
    <source>
        <dbReference type="Proteomes" id="UP000000561"/>
    </source>
</evidence>
<dbReference type="VEuPathDB" id="FungiDB:UMAG_12207"/>
<dbReference type="KEGG" id="uma:UMAG_12207"/>
<proteinExistence type="predicted"/>
<sequence>MDSLERTTATAAATTSSSGTPPPSSAELMLALSQIQQLIPLLDYRPGGLTHLLPTLLTPLLPNDAAAAESVQRYRANVDHAFRVAAELVGRVNDSASVGNALNLAETLMREGDEKARLLRVRKKRRLFVEQEKVLEANHWGPPVPSRVAVASKIASATESKQEAEQADQKPAQITAFLPSQNPTKVMLSPAQQNLPSPTHARAVQSYLIALHSYLQLTVEKGLAPPTVALKQVRARILAFAPGGFTLEVQVAQVMKACIEANLTFVTKQQAERQELLPLLQSVDVAALTLGAVNESITSTTPSAYPIFRSLATEILAHTHRALSPSLRNNDTLSSTDQDSLVWIAYKPITETVTRLILAAAQLQA</sequence>
<name>A0A0D1DYF1_MYCMD</name>
<dbReference type="OrthoDB" id="2554422at2759"/>
<feature type="compositionally biased region" description="Low complexity" evidence="1">
    <location>
        <begin position="7"/>
        <end position="19"/>
    </location>
</feature>
<keyword evidence="3" id="KW-1185">Reference proteome</keyword>
<dbReference type="RefSeq" id="XP_011389586.1">
    <property type="nucleotide sequence ID" value="XM_011391284.1"/>
</dbReference>
<accession>A0A0D1DYF1</accession>
<evidence type="ECO:0000313" key="2">
    <source>
        <dbReference type="EMBL" id="KIS69099.1"/>
    </source>
</evidence>
<dbReference type="AlphaFoldDB" id="A0A0D1DYF1"/>